<evidence type="ECO:0000256" key="16">
    <source>
        <dbReference type="PROSITE-ProRule" id="PRU00460"/>
    </source>
</evidence>
<dbReference type="SMART" id="SM00180">
    <property type="entry name" value="EGF_Lam"/>
    <property type="match status" value="3"/>
</dbReference>
<dbReference type="GO" id="GO:0009887">
    <property type="term" value="P:animal organ morphogenesis"/>
    <property type="evidence" value="ECO:0007669"/>
    <property type="project" value="TreeGrafter"/>
</dbReference>
<evidence type="ECO:0000256" key="14">
    <source>
        <dbReference type="ARBA" id="ARBA00055052"/>
    </source>
</evidence>
<dbReference type="Gene3D" id="2.10.25.10">
    <property type="entry name" value="Laminin"/>
    <property type="match status" value="4"/>
</dbReference>
<evidence type="ECO:0000256" key="11">
    <source>
        <dbReference type="ARBA" id="ARBA00023180"/>
    </source>
</evidence>
<evidence type="ECO:0000259" key="18">
    <source>
        <dbReference type="PROSITE" id="PS50026"/>
    </source>
</evidence>
<dbReference type="PANTHER" id="PTHR10574">
    <property type="entry name" value="NETRIN/LAMININ-RELATED"/>
    <property type="match status" value="1"/>
</dbReference>
<comment type="subcellular location">
    <subcellularLocation>
        <location evidence="1">Cell membrane</location>
        <topology evidence="1">Lipid-anchor</topology>
        <topology evidence="1">GPI-anchor</topology>
        <orientation evidence="1">Extracellular side</orientation>
    </subcellularLocation>
</comment>
<dbReference type="SUPFAM" id="SSF57196">
    <property type="entry name" value="EGF/Laminin"/>
    <property type="match status" value="3"/>
</dbReference>
<dbReference type="FunFam" id="2.10.25.10:FF:000112">
    <property type="entry name" value="Netrin G1"/>
    <property type="match status" value="1"/>
</dbReference>
<dbReference type="GO" id="GO:0098552">
    <property type="term" value="C:side of membrane"/>
    <property type="evidence" value="ECO:0007669"/>
    <property type="project" value="UniProtKB-KW"/>
</dbReference>
<dbReference type="InterPro" id="IPR050440">
    <property type="entry name" value="Laminin/Netrin_ECM"/>
</dbReference>
<dbReference type="PROSITE" id="PS01248">
    <property type="entry name" value="EGF_LAM_1"/>
    <property type="match status" value="1"/>
</dbReference>
<dbReference type="InterPro" id="IPR056863">
    <property type="entry name" value="LMN_ATRN_NET-like_EGF"/>
</dbReference>
<keyword evidence="11" id="KW-0325">Glycoprotein</keyword>
<evidence type="ECO:0000256" key="10">
    <source>
        <dbReference type="ARBA" id="ARBA00023157"/>
    </source>
</evidence>
<sequence length="512" mass="57199">TQAMILLTCHLWVGFSNLGYELCKSLVSTDDGAVWEQYACQPKAQSTKEYMRIRVEPPGITCGNPPERFCTLENPYLCSDECDASNPDLAHPPQLMKDRERGGLLTYWQTVTWRRYPEPLLANITLSWNKSLELAGDLQVVFEYGRPTAMALDKSLDHGRTWHPYQFYADDCAEAFGMSPRRAADLVPGNATRVICTEEYSRWVGAKGDKVVRFEARKRLALFGEGLYARLENTKGLRDFFTFTNLRLRLLRPALGGTYVQRDNLLKYFYAISNIEVPARCKCNLHGSQCVLVNGTLHCVCEHNTTGQDCQRCKRGFRAKSWKPGSYLPTPHGLPNTYCECYGHSNRCSYIDYLNIITCVSCKHNTRGQNCQHCRWGFYRNVSVELDDESVCVECGCHQMGSLHDRCNSTGFCQCKKGAAGAKCDECLPGYHWRQGCQLNVCDEELLVCQNGGTCEQNQRCLCPAHFQGVLCQHARCEGGSMCDHASASAAAALSLALLLGLSGALLLGCAP</sequence>
<feature type="domain" description="Laminin N-terminal" evidence="20">
    <location>
        <begin position="36"/>
        <end position="280"/>
    </location>
</feature>
<name>A0A4W4GJK3_ELEEL</name>
<feature type="signal peptide" evidence="17">
    <location>
        <begin position="1"/>
        <end position="18"/>
    </location>
</feature>
<organism evidence="21 22">
    <name type="scientific">Electrophorus electricus</name>
    <name type="common">Electric eel</name>
    <name type="synonym">Gymnotus electricus</name>
    <dbReference type="NCBI Taxonomy" id="8005"/>
    <lineage>
        <taxon>Eukaryota</taxon>
        <taxon>Metazoa</taxon>
        <taxon>Chordata</taxon>
        <taxon>Craniata</taxon>
        <taxon>Vertebrata</taxon>
        <taxon>Euteleostomi</taxon>
        <taxon>Actinopterygii</taxon>
        <taxon>Neopterygii</taxon>
        <taxon>Teleostei</taxon>
        <taxon>Ostariophysi</taxon>
        <taxon>Gymnotiformes</taxon>
        <taxon>Gymnotoidei</taxon>
        <taxon>Gymnotidae</taxon>
        <taxon>Electrophorus</taxon>
    </lineage>
</organism>
<dbReference type="CDD" id="cd00055">
    <property type="entry name" value="EGF_Lam"/>
    <property type="match status" value="2"/>
</dbReference>
<dbReference type="AlphaFoldDB" id="A0A4W4GJK3"/>
<evidence type="ECO:0000256" key="15">
    <source>
        <dbReference type="PROSITE-ProRule" id="PRU00076"/>
    </source>
</evidence>
<keyword evidence="6" id="KW-0677">Repeat</keyword>
<dbReference type="PROSITE" id="PS51117">
    <property type="entry name" value="LAMININ_NTER"/>
    <property type="match status" value="1"/>
</dbReference>
<keyword evidence="8" id="KW-0524">Neurogenesis</keyword>
<evidence type="ECO:0000256" key="7">
    <source>
        <dbReference type="ARBA" id="ARBA00022782"/>
    </source>
</evidence>
<keyword evidence="10 15" id="KW-1015">Disulfide bond</keyword>
<dbReference type="PROSITE" id="PS50027">
    <property type="entry name" value="EGF_LAM_2"/>
    <property type="match status" value="1"/>
</dbReference>
<dbReference type="FunFam" id="2.10.25.10:FF:000180">
    <property type="entry name" value="Netrin G2"/>
    <property type="match status" value="1"/>
</dbReference>
<feature type="disulfide bond" evidence="16">
    <location>
        <begin position="415"/>
        <end position="424"/>
    </location>
</feature>
<feature type="domain" description="EGF-like" evidence="18">
    <location>
        <begin position="438"/>
        <end position="473"/>
    </location>
</feature>
<keyword evidence="12" id="KW-0449">Lipoprotein</keyword>
<evidence type="ECO:0000256" key="12">
    <source>
        <dbReference type="ARBA" id="ARBA00023288"/>
    </source>
</evidence>
<dbReference type="FunFam" id="2.10.25.10:FF:001161">
    <property type="entry name" value="Netrin-G2"/>
    <property type="match status" value="1"/>
</dbReference>
<proteinExistence type="predicted"/>
<dbReference type="InterPro" id="IPR000742">
    <property type="entry name" value="EGF"/>
</dbReference>
<evidence type="ECO:0000256" key="6">
    <source>
        <dbReference type="ARBA" id="ARBA00022737"/>
    </source>
</evidence>
<feature type="disulfide bond" evidence="16">
    <location>
        <begin position="395"/>
        <end position="407"/>
    </location>
</feature>
<gene>
    <name evidence="21" type="primary">LOC113568351</name>
</gene>
<dbReference type="Proteomes" id="UP000314983">
    <property type="component" value="Chromosome 22"/>
</dbReference>
<evidence type="ECO:0000256" key="5">
    <source>
        <dbReference type="ARBA" id="ARBA00022729"/>
    </source>
</evidence>
<reference evidence="21" key="4">
    <citation type="submission" date="2025-08" db="UniProtKB">
        <authorList>
            <consortium name="Ensembl"/>
        </authorList>
    </citation>
    <scope>IDENTIFICATION</scope>
</reference>
<evidence type="ECO:0000256" key="4">
    <source>
        <dbReference type="ARBA" id="ARBA00022622"/>
    </source>
</evidence>
<evidence type="ECO:0000313" key="21">
    <source>
        <dbReference type="Ensembl" id="ENSEEEP00000038369.2"/>
    </source>
</evidence>
<evidence type="ECO:0000256" key="13">
    <source>
        <dbReference type="ARBA" id="ARBA00023292"/>
    </source>
</evidence>
<dbReference type="Pfam" id="PF00055">
    <property type="entry name" value="Laminin_N"/>
    <property type="match status" value="1"/>
</dbReference>
<accession>A0A4W4GJK3</accession>
<comment type="caution">
    <text evidence="15">Lacks conserved residue(s) required for the propagation of feature annotation.</text>
</comment>
<evidence type="ECO:0000313" key="22">
    <source>
        <dbReference type="Proteomes" id="UP000314983"/>
    </source>
</evidence>
<reference evidence="21" key="3">
    <citation type="submission" date="2020-05" db="EMBL/GenBank/DDBJ databases">
        <title>Electrophorus electricus (electric eel) genome, fEleEle1, primary haplotype.</title>
        <authorList>
            <person name="Myers G."/>
            <person name="Meyer A."/>
            <person name="Fedrigo O."/>
            <person name="Formenti G."/>
            <person name="Rhie A."/>
            <person name="Tracey A."/>
            <person name="Sims Y."/>
            <person name="Jarvis E.D."/>
        </authorList>
    </citation>
    <scope>NUCLEOTIDE SEQUENCE [LARGE SCALE GENOMIC DNA]</scope>
</reference>
<evidence type="ECO:0000256" key="17">
    <source>
        <dbReference type="SAM" id="SignalP"/>
    </source>
</evidence>
<dbReference type="GO" id="GO:0009888">
    <property type="term" value="P:tissue development"/>
    <property type="evidence" value="ECO:0007669"/>
    <property type="project" value="TreeGrafter"/>
</dbReference>
<feature type="chain" id="PRO_5044234302" description="Netrin G2" evidence="17">
    <location>
        <begin position="19"/>
        <end position="512"/>
    </location>
</feature>
<dbReference type="Ensembl" id="ENSEEET00000038812.2">
    <property type="protein sequence ID" value="ENSEEEP00000038369.2"/>
    <property type="gene ID" value="ENSEEEG00000018224.2"/>
</dbReference>
<keyword evidence="7" id="KW-0221">Differentiation</keyword>
<keyword evidence="4" id="KW-0336">GPI-anchor</keyword>
<keyword evidence="22" id="KW-1185">Reference proteome</keyword>
<dbReference type="GO" id="GO:0007409">
    <property type="term" value="P:axonogenesis"/>
    <property type="evidence" value="ECO:0007669"/>
    <property type="project" value="TreeGrafter"/>
</dbReference>
<evidence type="ECO:0000256" key="3">
    <source>
        <dbReference type="ARBA" id="ARBA00022475"/>
    </source>
</evidence>
<reference evidence="22" key="1">
    <citation type="journal article" date="2014" name="Science">
        <title>Nonhuman genetics. Genomic basis for the convergent evolution of electric organs.</title>
        <authorList>
            <person name="Gallant J.R."/>
            <person name="Traeger L.L."/>
            <person name="Volkening J.D."/>
            <person name="Moffett H."/>
            <person name="Chen P.H."/>
            <person name="Novina C.D."/>
            <person name="Phillips G.N.Jr."/>
            <person name="Anand R."/>
            <person name="Wells G.B."/>
            <person name="Pinch M."/>
            <person name="Guth R."/>
            <person name="Unguez G.A."/>
            <person name="Albert J.S."/>
            <person name="Zakon H.H."/>
            <person name="Samanta M.P."/>
            <person name="Sussman M.R."/>
        </authorList>
    </citation>
    <scope>NUCLEOTIDE SEQUENCE [LARGE SCALE GENOMIC DNA]</scope>
</reference>
<dbReference type="GeneTree" id="ENSGT00940000153601"/>
<evidence type="ECO:0000259" key="20">
    <source>
        <dbReference type="PROSITE" id="PS51117"/>
    </source>
</evidence>
<dbReference type="PANTHER" id="PTHR10574:SF27">
    <property type="entry name" value="NETRIN-G2"/>
    <property type="match status" value="1"/>
</dbReference>
<dbReference type="Pfam" id="PF00053">
    <property type="entry name" value="EGF_laminin"/>
    <property type="match status" value="2"/>
</dbReference>
<evidence type="ECO:0000256" key="8">
    <source>
        <dbReference type="ARBA" id="ARBA00022902"/>
    </source>
</evidence>
<protein>
    <recommendedName>
        <fullName evidence="23">Netrin G2</fullName>
    </recommendedName>
</protein>
<dbReference type="InterPro" id="IPR002049">
    <property type="entry name" value="LE_dom"/>
</dbReference>
<keyword evidence="2" id="KW-0217">Developmental protein</keyword>
<dbReference type="PROSITE" id="PS00022">
    <property type="entry name" value="EGF_1"/>
    <property type="match status" value="1"/>
</dbReference>
<evidence type="ECO:0008006" key="23">
    <source>
        <dbReference type="Google" id="ProtNLM"/>
    </source>
</evidence>
<dbReference type="GO" id="GO:0005886">
    <property type="term" value="C:plasma membrane"/>
    <property type="evidence" value="ECO:0007669"/>
    <property type="project" value="UniProtKB-SubCell"/>
</dbReference>
<reference evidence="22" key="2">
    <citation type="journal article" date="2017" name="Sci. Adv.">
        <title>A tail of two voltages: Proteomic comparison of the three electric organs of the electric eel.</title>
        <authorList>
            <person name="Traeger L.L."/>
            <person name="Sabat G."/>
            <person name="Barrett-Wilt G.A."/>
            <person name="Wells G.B."/>
            <person name="Sussman M.R."/>
        </authorList>
    </citation>
    <scope>NUCLEOTIDE SEQUENCE [LARGE SCALE GENOMIC DNA]</scope>
</reference>
<keyword evidence="15" id="KW-0245">EGF-like domain</keyword>
<feature type="disulfide bond" evidence="15">
    <location>
        <begin position="463"/>
        <end position="472"/>
    </location>
</feature>
<reference evidence="21" key="5">
    <citation type="submission" date="2025-09" db="UniProtKB">
        <authorList>
            <consortium name="Ensembl"/>
        </authorList>
    </citation>
    <scope>IDENTIFICATION</scope>
</reference>
<evidence type="ECO:0000256" key="1">
    <source>
        <dbReference type="ARBA" id="ARBA00004471"/>
    </source>
</evidence>
<feature type="domain" description="Laminin EGF-like" evidence="19">
    <location>
        <begin position="395"/>
        <end position="439"/>
    </location>
</feature>
<dbReference type="PROSITE" id="PS50026">
    <property type="entry name" value="EGF_3"/>
    <property type="match status" value="1"/>
</dbReference>
<keyword evidence="13 16" id="KW-0424">Laminin EGF-like domain</keyword>
<dbReference type="Gene3D" id="2.60.120.260">
    <property type="entry name" value="Galactose-binding domain-like"/>
    <property type="match status" value="1"/>
</dbReference>
<dbReference type="SMART" id="SM00136">
    <property type="entry name" value="LamNT"/>
    <property type="match status" value="1"/>
</dbReference>
<dbReference type="Pfam" id="PF24973">
    <property type="entry name" value="EGF_LMN_ATRN"/>
    <property type="match status" value="1"/>
</dbReference>
<dbReference type="InterPro" id="IPR008211">
    <property type="entry name" value="Laminin_N"/>
</dbReference>
<keyword evidence="9" id="KW-0472">Membrane</keyword>
<keyword evidence="5 17" id="KW-0732">Signal</keyword>
<keyword evidence="3" id="KW-1003">Cell membrane</keyword>
<evidence type="ECO:0000256" key="2">
    <source>
        <dbReference type="ARBA" id="ARBA00022473"/>
    </source>
</evidence>
<comment type="function">
    <text evidence="14">Involved in controlling patterning and neuronal circuit formation at the laminar, cellular, subcellular and synaptic levels. Promotes neurite outgrowth of both axons and dendrites.</text>
</comment>
<evidence type="ECO:0000259" key="19">
    <source>
        <dbReference type="PROSITE" id="PS50027"/>
    </source>
</evidence>
<dbReference type="FunFam" id="2.60.120.260:FF:000005">
    <property type="entry name" value="Netrin G1"/>
    <property type="match status" value="1"/>
</dbReference>
<evidence type="ECO:0000256" key="9">
    <source>
        <dbReference type="ARBA" id="ARBA00023136"/>
    </source>
</evidence>